<evidence type="ECO:0000313" key="1">
    <source>
        <dbReference type="EMBL" id="GEB17330.1"/>
    </source>
</evidence>
<dbReference type="Proteomes" id="UP000317715">
    <property type="component" value="Unassembled WGS sequence"/>
</dbReference>
<name>A0A4Y3N6F9_PAEAU</name>
<organism evidence="1 2">
    <name type="scientific">Paenarthrobacter aurescens</name>
    <name type="common">Arthrobacter aurescens</name>
    <dbReference type="NCBI Taxonomy" id="43663"/>
    <lineage>
        <taxon>Bacteria</taxon>
        <taxon>Bacillati</taxon>
        <taxon>Actinomycetota</taxon>
        <taxon>Actinomycetes</taxon>
        <taxon>Micrococcales</taxon>
        <taxon>Micrococcaceae</taxon>
        <taxon>Paenarthrobacter</taxon>
    </lineage>
</organism>
<comment type="caution">
    <text evidence="1">The sequence shown here is derived from an EMBL/GenBank/DDBJ whole genome shotgun (WGS) entry which is preliminary data.</text>
</comment>
<sequence length="92" mass="10031">MRTAAYRRVGAVDRPAHCRNLGFGAVHHCVDVAQRGPEPVLRPLGKIAVVRNAMANPWVGDLQENCAARTGKKNTFRTNVCQSTNHLNTVAP</sequence>
<evidence type="ECO:0000313" key="2">
    <source>
        <dbReference type="Proteomes" id="UP000317715"/>
    </source>
</evidence>
<gene>
    <name evidence="1" type="ORF">AAU01_00850</name>
</gene>
<protein>
    <submittedName>
        <fullName evidence="1">Uncharacterized protein</fullName>
    </submittedName>
</protein>
<reference evidence="1 2" key="1">
    <citation type="submission" date="2019-06" db="EMBL/GenBank/DDBJ databases">
        <title>Whole genome shotgun sequence of Paenarthrobacter aurescens NBRC 12136.</title>
        <authorList>
            <person name="Hosoyama A."/>
            <person name="Uohara A."/>
            <person name="Ohji S."/>
            <person name="Ichikawa N."/>
        </authorList>
    </citation>
    <scope>NUCLEOTIDE SEQUENCE [LARGE SCALE GENOMIC DNA]</scope>
    <source>
        <strain evidence="1 2">NBRC 12136</strain>
    </source>
</reference>
<accession>A0A4Y3N6F9</accession>
<dbReference type="AlphaFoldDB" id="A0A4Y3N6F9"/>
<dbReference type="EMBL" id="BJMD01000001">
    <property type="protein sequence ID" value="GEB17330.1"/>
    <property type="molecule type" value="Genomic_DNA"/>
</dbReference>
<keyword evidence="2" id="KW-1185">Reference proteome</keyword>
<proteinExistence type="predicted"/>